<organism evidence="1 2">
    <name type="scientific">Terrimesophilobacter mesophilus</name>
    <dbReference type="NCBI Taxonomy" id="433647"/>
    <lineage>
        <taxon>Bacteria</taxon>
        <taxon>Bacillati</taxon>
        <taxon>Actinomycetota</taxon>
        <taxon>Actinomycetes</taxon>
        <taxon>Micrococcales</taxon>
        <taxon>Microbacteriaceae</taxon>
        <taxon>Terrimesophilobacter</taxon>
    </lineage>
</organism>
<accession>A0A4R8VA96</accession>
<dbReference type="AlphaFoldDB" id="A0A4R8VA96"/>
<dbReference type="GO" id="GO:0005975">
    <property type="term" value="P:carbohydrate metabolic process"/>
    <property type="evidence" value="ECO:0007669"/>
    <property type="project" value="UniProtKB-ARBA"/>
</dbReference>
<dbReference type="Pfam" id="PF04122">
    <property type="entry name" value="CW_binding_2"/>
    <property type="match status" value="3"/>
</dbReference>
<dbReference type="Gene3D" id="2.60.40.10">
    <property type="entry name" value="Immunoglobulins"/>
    <property type="match status" value="1"/>
</dbReference>
<evidence type="ECO:0000313" key="2">
    <source>
        <dbReference type="Proteomes" id="UP000298488"/>
    </source>
</evidence>
<keyword evidence="2" id="KW-1185">Reference proteome</keyword>
<dbReference type="RefSeq" id="WP_104095337.1">
    <property type="nucleotide sequence ID" value="NZ_JACHBP010000001.1"/>
</dbReference>
<evidence type="ECO:0000313" key="1">
    <source>
        <dbReference type="EMBL" id="TFB79465.1"/>
    </source>
</evidence>
<dbReference type="InterPro" id="IPR051922">
    <property type="entry name" value="Bact_Sporulation_Assoc"/>
</dbReference>
<name>A0A4R8VA96_9MICO</name>
<dbReference type="Pfam" id="PF13620">
    <property type="entry name" value="CarboxypepD_reg"/>
    <property type="match status" value="1"/>
</dbReference>
<dbReference type="SUPFAM" id="SSF117074">
    <property type="entry name" value="Hypothetical protein PA1324"/>
    <property type="match status" value="2"/>
</dbReference>
<reference evidence="1 2" key="1">
    <citation type="submission" date="2019-03" db="EMBL/GenBank/DDBJ databases">
        <title>Genomics of glacier-inhabiting Cryobacterium strains.</title>
        <authorList>
            <person name="Liu Q."/>
            <person name="Xin Y.-H."/>
        </authorList>
    </citation>
    <scope>NUCLEOTIDE SEQUENCE [LARGE SCALE GENOMIC DNA]</scope>
    <source>
        <strain evidence="1 2">CGMCC 1.10440</strain>
    </source>
</reference>
<sequence>MTWRRAGLALVAAGTIILGGAPTVSIADTTSTITLSGHISLGSPGVSAGLNEVGVAYRVWQPQWFTSSDLVKTDTSGDFHITVSAPAILALNFDYLGSGNFVDGTTSSSLDPSDPALNYSVDTTGIDITLLPGASISGNITDSAGVPQLDVTAVAVRSGSISGERPYSANSDAAGNYTITGLPAGDYRVQFRDDRMAGTGPDSQKFFDQWWQSNAMNLSGAPPMTIATGQSVTDVDIGMVRPGLEEYRISCLYCDAQLAWNTPVYSRLERQTAPEQWSTISTQQTYLPTVYGQFRNLYPGTYRLRLKVDNARYQETLTPAFTLLEGASHLDSVDVPTSVNDLGSISGHVALMSGPASVTVGAYLDSPDGLSGSLEGETTVDPNSGNYLITGLPSGDYRVQFSTTTVGYANEWWVDAWTRADAARVILETNQIVEHIDASLSADGPPPSMNRIAGMDRFETSAKIAQSFTATGGVVYVANGGGYPDALSAAAAAARWNAPLLLTARDYLPSPVRTQLLRLKPSRIVVVGGTGVVSTAVFNELSALSANPPERIAGPDRFATSRAIAEDAFLSLGNAYVIIATGRSFPDALSAASAANQIHAPVILVDGGLDHLDDSTKSLLLSFPYLDKVYIAGGTGVVSAGIQRDIDSLGIPKPTARLGGADRYETSALIAHAFFGGPSQAFFATGTGFADALSGAPLAAFNSAPLYLVRPNCVPPVVLDELAPFRIERITLLGGTGVLTSRVNDLAACSP</sequence>
<dbReference type="Proteomes" id="UP000298488">
    <property type="component" value="Unassembled WGS sequence"/>
</dbReference>
<dbReference type="OrthoDB" id="5143602at2"/>
<dbReference type="PANTHER" id="PTHR30032:SF8">
    <property type="entry name" value="GERMINATION-SPECIFIC N-ACETYLMURAMOYL-L-ALANINE AMIDASE"/>
    <property type="match status" value="1"/>
</dbReference>
<comment type="caution">
    <text evidence="1">The sequence shown here is derived from an EMBL/GenBank/DDBJ whole genome shotgun (WGS) entry which is preliminary data.</text>
</comment>
<dbReference type="InterPro" id="IPR007253">
    <property type="entry name" value="Cell_wall-bd_2"/>
</dbReference>
<gene>
    <name evidence="1" type="ORF">E3N84_04995</name>
</gene>
<dbReference type="PANTHER" id="PTHR30032">
    <property type="entry name" value="N-ACETYLMURAMOYL-L-ALANINE AMIDASE-RELATED"/>
    <property type="match status" value="1"/>
</dbReference>
<dbReference type="Gene3D" id="3.40.50.12090">
    <property type="match status" value="2"/>
</dbReference>
<protein>
    <recommendedName>
        <fullName evidence="3">Cell wall binding repeat 2</fullName>
    </recommendedName>
</protein>
<evidence type="ECO:0008006" key="3">
    <source>
        <dbReference type="Google" id="ProtNLM"/>
    </source>
</evidence>
<dbReference type="EMBL" id="SOFI01000003">
    <property type="protein sequence ID" value="TFB79465.1"/>
    <property type="molecule type" value="Genomic_DNA"/>
</dbReference>
<proteinExistence type="predicted"/>
<dbReference type="InterPro" id="IPR013783">
    <property type="entry name" value="Ig-like_fold"/>
</dbReference>